<dbReference type="GO" id="GO:0004312">
    <property type="term" value="F:fatty acid synthase activity"/>
    <property type="evidence" value="ECO:0007669"/>
    <property type="project" value="InterPro"/>
</dbReference>
<dbReference type="OrthoDB" id="9774179at2"/>
<evidence type="ECO:0000313" key="3">
    <source>
        <dbReference type="Proteomes" id="UP000246964"/>
    </source>
</evidence>
<proteinExistence type="predicted"/>
<dbReference type="InterPro" id="IPR003965">
    <property type="entry name" value="Fatty_acid_synthase"/>
</dbReference>
<dbReference type="PRINTS" id="PR01483">
    <property type="entry name" value="FASYNTHASE"/>
</dbReference>
<dbReference type="Proteomes" id="UP000246964">
    <property type="component" value="Unassembled WGS sequence"/>
</dbReference>
<organism evidence="2 3">
    <name type="scientific">Pseudidiomarina maritima</name>
    <dbReference type="NCBI Taxonomy" id="519453"/>
    <lineage>
        <taxon>Bacteria</taxon>
        <taxon>Pseudomonadati</taxon>
        <taxon>Pseudomonadota</taxon>
        <taxon>Gammaproteobacteria</taxon>
        <taxon>Alteromonadales</taxon>
        <taxon>Idiomarinaceae</taxon>
        <taxon>Pseudidiomarina</taxon>
    </lineage>
</organism>
<dbReference type="GO" id="GO:0006633">
    <property type="term" value="P:fatty acid biosynthetic process"/>
    <property type="evidence" value="ECO:0007669"/>
    <property type="project" value="InterPro"/>
</dbReference>
<gene>
    <name evidence="2" type="ORF">DET45_10452</name>
</gene>
<dbReference type="SUPFAM" id="SSF54637">
    <property type="entry name" value="Thioesterase/thiol ester dehydrase-isomerase"/>
    <property type="match status" value="1"/>
</dbReference>
<dbReference type="GO" id="GO:0005835">
    <property type="term" value="C:fatty acid synthase complex"/>
    <property type="evidence" value="ECO:0007669"/>
    <property type="project" value="InterPro"/>
</dbReference>
<dbReference type="AlphaFoldDB" id="A0A317QCE8"/>
<dbReference type="PANTHER" id="PTHR43841:SF3">
    <property type="entry name" value="(3R)-HYDROXYACYL-ACP DEHYDRATASE SUBUNIT HADB"/>
    <property type="match status" value="1"/>
</dbReference>
<accession>A0A317QCE8</accession>
<evidence type="ECO:0000313" key="2">
    <source>
        <dbReference type="EMBL" id="PWW14114.1"/>
    </source>
</evidence>
<dbReference type="Gene3D" id="3.10.129.10">
    <property type="entry name" value="Hotdog Thioesterase"/>
    <property type="match status" value="1"/>
</dbReference>
<reference evidence="2 3" key="1">
    <citation type="submission" date="2018-05" db="EMBL/GenBank/DDBJ databases">
        <title>Freshwater and sediment microbial communities from various areas in North America, analyzing microbe dynamics in response to fracking.</title>
        <authorList>
            <person name="Lamendella R."/>
        </authorList>
    </citation>
    <scope>NUCLEOTIDE SEQUENCE [LARGE SCALE GENOMIC DNA]</scope>
    <source>
        <strain evidence="2 3">125B1</strain>
    </source>
</reference>
<sequence length="296" mass="33521">MHMEHPTTLPNLPGMFFRSLFTVARKDDVAADAFQISDVFQAPGFTNERLQRYHEAFAGFSNEVPLTLMYCLAQRVHLAQMLGEQFPWPAPGLVHVSNALEQHQAVATNTDFIIKASIAIPARGPKVSPRRLRPLFTVEFWQDEQLVVTCTSEYQVMPKSSAKAPSRDKKVAEAPSEPWQALSEWQLNEASGRQYARLSGDFNPIHLHPLVSRWFGFEQPIIHGMYMAARAQAEIERAAGKAVRAIDVSFKRPIPLPARIRLWQQLDEQQQSGRYQICGAEDHLQRLEGGFQFLAD</sequence>
<comment type="caution">
    <text evidence="2">The sequence shown here is derived from an EMBL/GenBank/DDBJ whole genome shotgun (WGS) entry which is preliminary data.</text>
</comment>
<keyword evidence="3" id="KW-1185">Reference proteome</keyword>
<feature type="domain" description="MaoC-like" evidence="1">
    <location>
        <begin position="174"/>
        <end position="272"/>
    </location>
</feature>
<dbReference type="Pfam" id="PF01575">
    <property type="entry name" value="MaoC_dehydratas"/>
    <property type="match status" value="1"/>
</dbReference>
<name>A0A317QCE8_9GAMM</name>
<dbReference type="InterPro" id="IPR029069">
    <property type="entry name" value="HotDog_dom_sf"/>
</dbReference>
<dbReference type="RefSeq" id="WP_110075496.1">
    <property type="nucleotide sequence ID" value="NZ_QGTT01000004.1"/>
</dbReference>
<protein>
    <submittedName>
        <fullName evidence="2">MaoC dehydratase-like protein</fullName>
    </submittedName>
</protein>
<evidence type="ECO:0000259" key="1">
    <source>
        <dbReference type="Pfam" id="PF01575"/>
    </source>
</evidence>
<dbReference type="EMBL" id="QGTT01000004">
    <property type="protein sequence ID" value="PWW14114.1"/>
    <property type="molecule type" value="Genomic_DNA"/>
</dbReference>
<dbReference type="PANTHER" id="PTHR43841">
    <property type="entry name" value="3-HYDROXYACYL-THIOESTER DEHYDRATASE HTDX-RELATED"/>
    <property type="match status" value="1"/>
</dbReference>
<dbReference type="InterPro" id="IPR002539">
    <property type="entry name" value="MaoC-like_dom"/>
</dbReference>